<name>A0A5C6LT71_9BACT</name>
<dbReference type="GO" id="GO:0017116">
    <property type="term" value="F:single-stranded DNA helicase activity"/>
    <property type="evidence" value="ECO:0007669"/>
    <property type="project" value="TreeGrafter"/>
</dbReference>
<evidence type="ECO:0000256" key="3">
    <source>
        <dbReference type="ARBA" id="ARBA00022763"/>
    </source>
</evidence>
<keyword evidence="5 11" id="KW-0347">Helicase</keyword>
<dbReference type="Gene3D" id="3.40.50.300">
    <property type="entry name" value="P-loop containing nucleotide triphosphate hydrolases"/>
    <property type="match status" value="3"/>
</dbReference>
<dbReference type="AlphaFoldDB" id="A0A5C6LT71"/>
<evidence type="ECO:0000313" key="13">
    <source>
        <dbReference type="EMBL" id="TWV98968.1"/>
    </source>
</evidence>
<dbReference type="EMBL" id="VOHS01000020">
    <property type="protein sequence ID" value="TWV98968.1"/>
    <property type="molecule type" value="Genomic_DNA"/>
</dbReference>
<evidence type="ECO:0000256" key="5">
    <source>
        <dbReference type="ARBA" id="ARBA00022806"/>
    </source>
</evidence>
<dbReference type="SUPFAM" id="SSF52540">
    <property type="entry name" value="P-loop containing nucleoside triphosphate hydrolases"/>
    <property type="match status" value="1"/>
</dbReference>
<dbReference type="InterPro" id="IPR041851">
    <property type="entry name" value="RecD_N_sf"/>
</dbReference>
<protein>
    <recommendedName>
        <fullName evidence="11">RecBCD enzyme subunit RecD</fullName>
        <ecNumber evidence="11">5.6.2.3</ecNumber>
    </recommendedName>
    <alternativeName>
        <fullName evidence="11">DNA 5'-3' helicase subunit RecD</fullName>
    </alternativeName>
    <alternativeName>
        <fullName evidence="11">Exonuclease V subunit RecD</fullName>
        <shortName evidence="11">ExoV subunit RecD</shortName>
    </alternativeName>
    <alternativeName>
        <fullName evidence="11">Helicase/nuclease RecBCD subunit RecD</fullName>
    </alternativeName>
</protein>
<evidence type="ECO:0000259" key="12">
    <source>
        <dbReference type="SMART" id="SM00382"/>
    </source>
</evidence>
<dbReference type="InterPro" id="IPR050534">
    <property type="entry name" value="Coronavir_polyprotein_1ab"/>
</dbReference>
<reference evidence="13 14" key="1">
    <citation type="submission" date="2019-08" db="EMBL/GenBank/DDBJ databases">
        <title>Whole genome sequencing of chitin degrading bacteria Chitinophaga pinensis YS16.</title>
        <authorList>
            <person name="Singh R.P."/>
            <person name="Manchanda G."/>
            <person name="Maurya I.K."/>
            <person name="Joshi N.K."/>
            <person name="Srivastava A.K."/>
        </authorList>
    </citation>
    <scope>NUCLEOTIDE SEQUENCE [LARGE SCALE GENOMIC DNA]</scope>
    <source>
        <strain evidence="13 14">YS-16</strain>
    </source>
</reference>
<comment type="miscellaneous">
    <text evidence="11">In the RecBCD complex, RecB has a slow 3'-5' helicase, an exonuclease activity and loads RecA onto ssDNA, RecD has a fast 5'-3' helicase activity, while RecC stimulates the ATPase and processivity of the RecB helicase and contributes to recognition of the Chi site.</text>
</comment>
<evidence type="ECO:0000256" key="7">
    <source>
        <dbReference type="ARBA" id="ARBA00022840"/>
    </source>
</evidence>
<proteinExistence type="inferred from homology"/>
<comment type="caution">
    <text evidence="13">The sequence shown here is derived from an EMBL/GenBank/DDBJ whole genome shotgun (WGS) entry which is preliminary data.</text>
</comment>
<keyword evidence="14" id="KW-1185">Reference proteome</keyword>
<dbReference type="InterPro" id="IPR027785">
    <property type="entry name" value="UvrD-like_helicase_C"/>
</dbReference>
<dbReference type="GO" id="GO:0008854">
    <property type="term" value="F:exodeoxyribonuclease V activity"/>
    <property type="evidence" value="ECO:0007669"/>
    <property type="project" value="InterPro"/>
</dbReference>
<sequence>MHTINDVHQQFAEYFQIPALKPYAYLLSRKLSEGHICLHLNKPVEAAGDLPAFCENLPAGSRALQQIPLVAKGGSDSQPFVLYQERLYLQRYFRYETIFLQRIRQFLATEKALLADRLKMLETNRAFISSLFAAGPAFVADAADPADWQLSAAVTGVLNNFTIITGGPGTGKTTTVAKILAILYYLDPSLKVALAAPTGKAAARMAESLRNTQLPVDDTITAQFRSLAPGTIHRLLRSRKDSPYFVYNAENPLNYDVVIVDECSMIDVALFAKLLAAIGNGTRLILLGDKDQLASVEAGSLFGDLCQAQDALNMFTAERLALINSFIPDERRKLPASQIRDNDQHPLFQHLVELRRSHRFTGDKGIGKFSKAIIANDQMAIQGFFAPGADEQVAIDETYSKELFAQFVAGYSAFIVEKDIRKALQLLNDLRVLCAIREGEEGLYAINRNIEKILHDKRLIRVNAEFYENRPVILTRNYYEHGLFNGDTGIIRTDEQGVLMAWFEDSNGELKAILPGYLTEAETVFAMTIHKSQGSEFREVMVILPRAKDVPILTRELLYTGVTRAKQKVYIQSSAEVLLLTATRFVERASGIGQRFADDRP</sequence>
<dbReference type="Gene3D" id="1.10.10.1020">
    <property type="entry name" value="RecBCD complex, subunit RecD, N-terminal domain"/>
    <property type="match status" value="1"/>
</dbReference>
<dbReference type="PANTHER" id="PTHR43788:SF6">
    <property type="entry name" value="DNA HELICASE B"/>
    <property type="match status" value="1"/>
</dbReference>
<keyword evidence="3 11" id="KW-0227">DNA damage</keyword>
<dbReference type="GO" id="GO:0043139">
    <property type="term" value="F:5'-3' DNA helicase activity"/>
    <property type="evidence" value="ECO:0007669"/>
    <property type="project" value="UniProtKB-UniRule"/>
</dbReference>
<dbReference type="GO" id="GO:0016887">
    <property type="term" value="F:ATP hydrolysis activity"/>
    <property type="evidence" value="ECO:0007669"/>
    <property type="project" value="RHEA"/>
</dbReference>
<dbReference type="Proteomes" id="UP000318815">
    <property type="component" value="Unassembled WGS sequence"/>
</dbReference>
<dbReference type="CDD" id="cd18809">
    <property type="entry name" value="SF1_C_RecD"/>
    <property type="match status" value="1"/>
</dbReference>
<dbReference type="Pfam" id="PF13245">
    <property type="entry name" value="AAA_19"/>
    <property type="match status" value="1"/>
</dbReference>
<dbReference type="OrthoDB" id="9803432at2"/>
<feature type="domain" description="AAA+ ATPase" evidence="12">
    <location>
        <begin position="158"/>
        <end position="312"/>
    </location>
</feature>
<dbReference type="GO" id="GO:0000724">
    <property type="term" value="P:double-strand break repair via homologous recombination"/>
    <property type="evidence" value="ECO:0007669"/>
    <property type="project" value="UniProtKB-UniRule"/>
</dbReference>
<evidence type="ECO:0000256" key="10">
    <source>
        <dbReference type="ARBA" id="ARBA00023235"/>
    </source>
</evidence>
<dbReference type="PANTHER" id="PTHR43788">
    <property type="entry name" value="DNA2/NAM7 HELICASE FAMILY MEMBER"/>
    <property type="match status" value="1"/>
</dbReference>
<keyword evidence="4 11" id="KW-0378">Hydrolase</keyword>
<dbReference type="InterPro" id="IPR006344">
    <property type="entry name" value="RecD"/>
</dbReference>
<keyword evidence="1 11" id="KW-0540">Nuclease</keyword>
<dbReference type="EC" id="5.6.2.3" evidence="11"/>
<evidence type="ECO:0000256" key="4">
    <source>
        <dbReference type="ARBA" id="ARBA00022801"/>
    </source>
</evidence>
<feature type="binding site" evidence="11">
    <location>
        <begin position="166"/>
        <end position="173"/>
    </location>
    <ligand>
        <name>ATP</name>
        <dbReference type="ChEBI" id="CHEBI:30616"/>
    </ligand>
</feature>
<dbReference type="RefSeq" id="WP_146306580.1">
    <property type="nucleotide sequence ID" value="NZ_VOHS01000020.1"/>
</dbReference>
<dbReference type="Pfam" id="PF13538">
    <property type="entry name" value="UvrD_C_2"/>
    <property type="match status" value="1"/>
</dbReference>
<keyword evidence="8 11" id="KW-0238">DNA-binding</keyword>
<dbReference type="SMART" id="SM00382">
    <property type="entry name" value="AAA"/>
    <property type="match status" value="1"/>
</dbReference>
<evidence type="ECO:0000256" key="8">
    <source>
        <dbReference type="ARBA" id="ARBA00023125"/>
    </source>
</evidence>
<dbReference type="CDD" id="cd17933">
    <property type="entry name" value="DEXSc_RecD-like"/>
    <property type="match status" value="1"/>
</dbReference>
<organism evidence="13 14">
    <name type="scientific">Chitinophaga pinensis</name>
    <dbReference type="NCBI Taxonomy" id="79329"/>
    <lineage>
        <taxon>Bacteria</taxon>
        <taxon>Pseudomonadati</taxon>
        <taxon>Bacteroidota</taxon>
        <taxon>Chitinophagia</taxon>
        <taxon>Chitinophagales</taxon>
        <taxon>Chitinophagaceae</taxon>
        <taxon>Chitinophaga</taxon>
    </lineage>
</organism>
<comment type="similarity">
    <text evidence="11">Belongs to the RecD family.</text>
</comment>
<dbReference type="GO" id="GO:0003677">
    <property type="term" value="F:DNA binding"/>
    <property type="evidence" value="ECO:0007669"/>
    <property type="project" value="UniProtKB-UniRule"/>
</dbReference>
<evidence type="ECO:0000256" key="11">
    <source>
        <dbReference type="HAMAP-Rule" id="MF_01487"/>
    </source>
</evidence>
<keyword evidence="7 11" id="KW-0067">ATP-binding</keyword>
<dbReference type="GO" id="GO:0009338">
    <property type="term" value="C:exodeoxyribonuclease V complex"/>
    <property type="evidence" value="ECO:0007669"/>
    <property type="project" value="InterPro"/>
</dbReference>
<keyword evidence="9 11" id="KW-0234">DNA repair</keyword>
<dbReference type="InterPro" id="IPR003593">
    <property type="entry name" value="AAA+_ATPase"/>
</dbReference>
<keyword evidence="2 11" id="KW-0547">Nucleotide-binding</keyword>
<comment type="function">
    <text evidence="11">A helicase/nuclease that prepares dsDNA breaks (DSB) for recombinational DNA repair. Binds to DSBs and unwinds DNA via a highly rapid and processive ATP-dependent bidirectional helicase activity. Unwinds dsDNA until it encounters a Chi (crossover hotspot instigator) sequence from the 3' direction. Cuts ssDNA a few nucleotides 3' to the Chi site. The properties and activities of the enzyme are changed at Chi. The Chi-altered holoenzyme produces a long 3'-ssDNA overhang and facilitates RecA-binding to the ssDNA for homologous DNA recombination and repair. Holoenzyme degrades any linearized DNA that is unable to undergo homologous recombination. In the holoenzyme this subunit has ssDNA-dependent ATPase and 5'-3' helicase activity. When added to pre-assembled RecBC greatly stimulates nuclease activity and augments holoenzyme processivity. Negatively regulates the RecA-loading ability of RecBCD.</text>
</comment>
<keyword evidence="10 11" id="KW-0413">Isomerase</keyword>
<dbReference type="GO" id="GO:0005524">
    <property type="term" value="F:ATP binding"/>
    <property type="evidence" value="ECO:0007669"/>
    <property type="project" value="UniProtKB-UniRule"/>
</dbReference>
<dbReference type="Pfam" id="PF21185">
    <property type="entry name" value="RecD_N"/>
    <property type="match status" value="1"/>
</dbReference>
<dbReference type="InterPro" id="IPR027417">
    <property type="entry name" value="P-loop_NTPase"/>
</dbReference>
<comment type="catalytic activity">
    <reaction evidence="11">
        <text>ATP + H2O = ADP + phosphate + H(+)</text>
        <dbReference type="Rhea" id="RHEA:13065"/>
        <dbReference type="ChEBI" id="CHEBI:15377"/>
        <dbReference type="ChEBI" id="CHEBI:15378"/>
        <dbReference type="ChEBI" id="CHEBI:30616"/>
        <dbReference type="ChEBI" id="CHEBI:43474"/>
        <dbReference type="ChEBI" id="CHEBI:456216"/>
        <dbReference type="EC" id="5.6.2.3"/>
    </reaction>
</comment>
<dbReference type="NCBIfam" id="TIGR01447">
    <property type="entry name" value="recD"/>
    <property type="match status" value="1"/>
</dbReference>
<accession>A0A5C6LT71</accession>
<evidence type="ECO:0000256" key="1">
    <source>
        <dbReference type="ARBA" id="ARBA00022722"/>
    </source>
</evidence>
<keyword evidence="6 11" id="KW-0269">Exonuclease</keyword>
<evidence type="ECO:0000256" key="2">
    <source>
        <dbReference type="ARBA" id="ARBA00022741"/>
    </source>
</evidence>
<evidence type="ECO:0000313" key="14">
    <source>
        <dbReference type="Proteomes" id="UP000318815"/>
    </source>
</evidence>
<gene>
    <name evidence="11 13" type="primary">recD</name>
    <name evidence="13" type="ORF">FEF09_18980</name>
</gene>
<evidence type="ECO:0000256" key="6">
    <source>
        <dbReference type="ARBA" id="ARBA00022839"/>
    </source>
</evidence>
<comment type="subunit">
    <text evidence="11">Heterotrimer of RecB, RecC and RecD. All subunits contribute to DNA-binding.</text>
</comment>
<evidence type="ECO:0000256" key="9">
    <source>
        <dbReference type="ARBA" id="ARBA00023204"/>
    </source>
</evidence>
<dbReference type="HAMAP" id="MF_01487">
    <property type="entry name" value="RecD"/>
    <property type="match status" value="1"/>
</dbReference>
<dbReference type="InterPro" id="IPR049550">
    <property type="entry name" value="RecD_N"/>
</dbReference>